<reference evidence="4 5" key="1">
    <citation type="journal article" date="2020" name="Biotechnol. Biofuels">
        <title>New insights from the biogas microbiome by comprehensive genome-resolved metagenomics of nearly 1600 species originating from multiple anaerobic digesters.</title>
        <authorList>
            <person name="Campanaro S."/>
            <person name="Treu L."/>
            <person name="Rodriguez-R L.M."/>
            <person name="Kovalovszki A."/>
            <person name="Ziels R.M."/>
            <person name="Maus I."/>
            <person name="Zhu X."/>
            <person name="Kougias P.G."/>
            <person name="Basile A."/>
            <person name="Luo G."/>
            <person name="Schluter A."/>
            <person name="Konstantinidis K.T."/>
            <person name="Angelidaki I."/>
        </authorList>
    </citation>
    <scope>NUCLEOTIDE SEQUENCE [LARGE SCALE GENOMIC DNA]</scope>
    <source>
        <strain evidence="4">AS27yjCOA_65</strain>
    </source>
</reference>
<organism evidence="4 5">
    <name type="scientific">SAR324 cluster bacterium</name>
    <dbReference type="NCBI Taxonomy" id="2024889"/>
    <lineage>
        <taxon>Bacteria</taxon>
        <taxon>Deltaproteobacteria</taxon>
        <taxon>SAR324 cluster</taxon>
    </lineage>
</organism>
<dbReference type="Proteomes" id="UP000524246">
    <property type="component" value="Unassembled WGS sequence"/>
</dbReference>
<protein>
    <submittedName>
        <fullName evidence="4">DUF3990 domain-containing protein</fullName>
    </submittedName>
</protein>
<evidence type="ECO:0000256" key="1">
    <source>
        <dbReference type="SAM" id="Coils"/>
    </source>
</evidence>
<evidence type="ECO:0000313" key="4">
    <source>
        <dbReference type="EMBL" id="NMC61666.1"/>
    </source>
</evidence>
<name>A0A7X9FP59_9DELT</name>
<evidence type="ECO:0000259" key="3">
    <source>
        <dbReference type="Pfam" id="PF18760"/>
    </source>
</evidence>
<dbReference type="InterPro" id="IPR049522">
    <property type="entry name" value="ART-PolyVal_dom"/>
</dbReference>
<keyword evidence="1" id="KW-0175">Coiled coil</keyword>
<dbReference type="Pfam" id="PF18760">
    <property type="entry name" value="ART-PolyVal"/>
    <property type="match status" value="1"/>
</dbReference>
<feature type="coiled-coil region" evidence="1">
    <location>
        <begin position="414"/>
        <end position="441"/>
    </location>
</feature>
<proteinExistence type="predicted"/>
<feature type="region of interest" description="Disordered" evidence="2">
    <location>
        <begin position="323"/>
        <end position="349"/>
    </location>
</feature>
<accession>A0A7X9FP59</accession>
<comment type="caution">
    <text evidence="4">The sequence shown here is derived from an EMBL/GenBank/DDBJ whole genome shotgun (WGS) entry which is preliminary data.</text>
</comment>
<evidence type="ECO:0000313" key="5">
    <source>
        <dbReference type="Proteomes" id="UP000524246"/>
    </source>
</evidence>
<feature type="domain" description="ART-PolyVal-like" evidence="3">
    <location>
        <begin position="201"/>
        <end position="321"/>
    </location>
</feature>
<dbReference type="AlphaFoldDB" id="A0A7X9FP59"/>
<feature type="compositionally biased region" description="Basic and acidic residues" evidence="2">
    <location>
        <begin position="323"/>
        <end position="335"/>
    </location>
</feature>
<evidence type="ECO:0000256" key="2">
    <source>
        <dbReference type="SAM" id="MobiDB-lite"/>
    </source>
</evidence>
<dbReference type="EMBL" id="JAAZON010000026">
    <property type="protein sequence ID" value="NMC61666.1"/>
    <property type="molecule type" value="Genomic_DNA"/>
</dbReference>
<gene>
    <name evidence="4" type="ORF">GYA55_00715</name>
</gene>
<sequence length="706" mass="79912">MIPFGALAGSAHARQAELEGGEYWQQVLSGVLGGMAEVATEMPVYTGITKLLQSTGAMKTVNQGAQQLLQTHGQKAIEFLKDLALQSWQEAEMVPLEKAVKQVLGFPQDWSIKPLIKEMGEEAKGGLAMALIMGALGGGYIGVNQVINESIQRQEPPEITVQRVIAQVEEETPIINQEAQAEEITPSLTQEEQIETPKEDVYYHGSDVNIEKFDISKAKKWNKFGHFFTTDPEAAKDYGNIINKAVVKLNNPKVITQKQWWDIRGEHAKDDVWFSNWKKELQGQGYDGLRVLPEETKVGKYTVKTPEIVVAFEDSQVEVIKEHPAQETLTKKPEEQELTPPKQEKQVEPWQQSLKEYAPETPPEGISAENYRYIRQTLIEEWQESVREAYGLGKPIPQEILSEYPEFVEEIKLKEATKEQEAEIQKELNEYKKQIHKAILRLGGINDKDYKDIPLYLKRKTGRGLDELVLEMQGEGYQVENADDLYALIQESKGIKPVVMSSKEKEIRQKYFKVPAVVGTGELKERGLSAHIKNRIIQKQTEIDFEDQALYQQADFKTMAQKVDQIFSANPEQGLKIAMGEEPPPEGTLAGMYWTAAENQAILNKDTKTLKKLMNSKINEVATALGQNIAAFRERNPLSPIRIVKEINKTLEKQFVKRKPTITIQEAVKKQSVMLKQDIEKTTPNLDAVLKPNINTWEKFINSITC</sequence>